<name>A0A061GAS4_THECC</name>
<dbReference type="HOGENOM" id="CLU_000288_21_4_1"/>
<proteinExistence type="predicted"/>
<reference evidence="2 3" key="1">
    <citation type="journal article" date="2013" name="Genome Biol.">
        <title>The genome sequence of the most widely cultivated cacao type and its use to identify candidate genes regulating pod color.</title>
        <authorList>
            <person name="Motamayor J.C."/>
            <person name="Mockaitis K."/>
            <person name="Schmutz J."/>
            <person name="Haiminen N."/>
            <person name="Iii D.L."/>
            <person name="Cornejo O."/>
            <person name="Findley S.D."/>
            <person name="Zheng P."/>
            <person name="Utro F."/>
            <person name="Royaert S."/>
            <person name="Saski C."/>
            <person name="Jenkins J."/>
            <person name="Podicheti R."/>
            <person name="Zhao M."/>
            <person name="Scheffler B.E."/>
            <person name="Stack J.C."/>
            <person name="Feltus F.A."/>
            <person name="Mustiga G.M."/>
            <person name="Amores F."/>
            <person name="Phillips W."/>
            <person name="Marelli J.P."/>
            <person name="May G.D."/>
            <person name="Shapiro H."/>
            <person name="Ma J."/>
            <person name="Bustamante C.D."/>
            <person name="Schnell R.J."/>
            <person name="Main D."/>
            <person name="Gilbert D."/>
            <person name="Parida L."/>
            <person name="Kuhn D.N."/>
        </authorList>
    </citation>
    <scope>NUCLEOTIDE SEQUENCE [LARGE SCALE GENOMIC DNA]</scope>
    <source>
        <strain evidence="3">cv. Matina 1-6</strain>
    </source>
</reference>
<dbReference type="Pfam" id="PF00069">
    <property type="entry name" value="Pkinase"/>
    <property type="match status" value="1"/>
</dbReference>
<dbReference type="Proteomes" id="UP000026915">
    <property type="component" value="Chromosome 6"/>
</dbReference>
<dbReference type="EMBL" id="CM001884">
    <property type="protein sequence ID" value="EOY26995.1"/>
    <property type="molecule type" value="Genomic_DNA"/>
</dbReference>
<organism evidence="2 3">
    <name type="scientific">Theobroma cacao</name>
    <name type="common">Cacao</name>
    <name type="synonym">Cocoa</name>
    <dbReference type="NCBI Taxonomy" id="3641"/>
    <lineage>
        <taxon>Eukaryota</taxon>
        <taxon>Viridiplantae</taxon>
        <taxon>Streptophyta</taxon>
        <taxon>Embryophyta</taxon>
        <taxon>Tracheophyta</taxon>
        <taxon>Spermatophyta</taxon>
        <taxon>Magnoliopsida</taxon>
        <taxon>eudicotyledons</taxon>
        <taxon>Gunneridae</taxon>
        <taxon>Pentapetalae</taxon>
        <taxon>rosids</taxon>
        <taxon>malvids</taxon>
        <taxon>Malvales</taxon>
        <taxon>Malvaceae</taxon>
        <taxon>Byttnerioideae</taxon>
        <taxon>Theobroma</taxon>
    </lineage>
</organism>
<gene>
    <name evidence="2" type="ORF">TCM_028951</name>
</gene>
<dbReference type="PROSITE" id="PS50011">
    <property type="entry name" value="PROTEIN_KINASE_DOM"/>
    <property type="match status" value="1"/>
</dbReference>
<dbReference type="Gramene" id="EOY26995">
    <property type="protein sequence ID" value="EOY26995"/>
    <property type="gene ID" value="TCM_028951"/>
</dbReference>
<evidence type="ECO:0000259" key="1">
    <source>
        <dbReference type="PROSITE" id="PS50011"/>
    </source>
</evidence>
<dbReference type="eggNOG" id="ENOG502QQCZ">
    <property type="taxonomic scope" value="Eukaryota"/>
</dbReference>
<dbReference type="InterPro" id="IPR000719">
    <property type="entry name" value="Prot_kinase_dom"/>
</dbReference>
<keyword evidence="2" id="KW-0808">Transferase</keyword>
<dbReference type="GO" id="GO:0005524">
    <property type="term" value="F:ATP binding"/>
    <property type="evidence" value="ECO:0007669"/>
    <property type="project" value="InterPro"/>
</dbReference>
<dbReference type="PANTHER" id="PTHR45631:SF202">
    <property type="entry name" value="SENESCENCE-INDUCED RECEPTOR-LIKE SERINE_THREONINE-PROTEIN KINASE"/>
    <property type="match status" value="1"/>
</dbReference>
<keyword evidence="3" id="KW-1185">Reference proteome</keyword>
<sequence length="178" mass="19693">MTLSFETAKLSDFGLSKTFPIEGGTHVSASIAGTPSYLDPEYYISNRLTEKSDVYCFGFVLLEIITSRPVLARTNNERTHISQRFSSMLSMGDIKKIVDPRLRADFDDNSVWKAVEVAMACLSPTCARRPTMNQVVMELSECLSAEGARNRRANENESLDSVGLMTLNLGTESTPLAR</sequence>
<dbReference type="PANTHER" id="PTHR45631">
    <property type="entry name" value="OS07G0107800 PROTEIN-RELATED"/>
    <property type="match status" value="1"/>
</dbReference>
<dbReference type="AlphaFoldDB" id="A0A061GAS4"/>
<keyword evidence="2" id="KW-0418">Kinase</keyword>
<feature type="domain" description="Protein kinase" evidence="1">
    <location>
        <begin position="1"/>
        <end position="143"/>
    </location>
</feature>
<dbReference type="FunCoup" id="A0A061GAS4">
    <property type="interactions" value="42"/>
</dbReference>
<evidence type="ECO:0000313" key="3">
    <source>
        <dbReference type="Proteomes" id="UP000026915"/>
    </source>
</evidence>
<dbReference type="GO" id="GO:0004672">
    <property type="term" value="F:protein kinase activity"/>
    <property type="evidence" value="ECO:0007669"/>
    <property type="project" value="InterPro"/>
</dbReference>
<dbReference type="Gene3D" id="1.10.510.10">
    <property type="entry name" value="Transferase(Phosphotransferase) domain 1"/>
    <property type="match status" value="1"/>
</dbReference>
<dbReference type="OMA" id="NRRANEN"/>
<dbReference type="InterPro" id="IPR011009">
    <property type="entry name" value="Kinase-like_dom_sf"/>
</dbReference>
<accession>A0A061GAS4</accession>
<protein>
    <submittedName>
        <fullName evidence="2">Leucine-rich repeat protein kinase family protein, putative</fullName>
    </submittedName>
</protein>
<dbReference type="InParanoid" id="A0A061GAS4"/>
<evidence type="ECO:0000313" key="2">
    <source>
        <dbReference type="EMBL" id="EOY26995.1"/>
    </source>
</evidence>
<dbReference type="SUPFAM" id="SSF56112">
    <property type="entry name" value="Protein kinase-like (PK-like)"/>
    <property type="match status" value="1"/>
</dbReference>